<dbReference type="STRING" id="1221996.QY95_02275"/>
<dbReference type="Gene3D" id="3.30.420.150">
    <property type="entry name" value="Exopolyphosphatase. Domain 2"/>
    <property type="match status" value="1"/>
</dbReference>
<dbReference type="InterPro" id="IPR050273">
    <property type="entry name" value="GppA/Ppx_hydrolase"/>
</dbReference>
<dbReference type="RefSeq" id="WP_175286637.1">
    <property type="nucleotide sequence ID" value="NZ_JWIR02000040.1"/>
</dbReference>
<dbReference type="GO" id="GO:0006357">
    <property type="term" value="P:regulation of transcription by RNA polymerase II"/>
    <property type="evidence" value="ECO:0007669"/>
    <property type="project" value="TreeGrafter"/>
</dbReference>
<reference evidence="3" key="1">
    <citation type="submission" date="2015-02" db="EMBL/GenBank/DDBJ databases">
        <title>Genome Assembly of Bacillaceae bacterium MTCC 8252.</title>
        <authorList>
            <person name="Verma A."/>
            <person name="Khatri I."/>
            <person name="Mual P."/>
            <person name="Subramanian S."/>
            <person name="Krishnamurthi S."/>
        </authorList>
    </citation>
    <scope>NUCLEOTIDE SEQUENCE [LARGE SCALE GENOMIC DNA]</scope>
    <source>
        <strain evidence="3">MTCC 8252</strain>
    </source>
</reference>
<evidence type="ECO:0000259" key="2">
    <source>
        <dbReference type="Pfam" id="PF02541"/>
    </source>
</evidence>
<dbReference type="InterPro" id="IPR043129">
    <property type="entry name" value="ATPase_NBD"/>
</dbReference>
<evidence type="ECO:0000313" key="3">
    <source>
        <dbReference type="EMBL" id="KKB39645.1"/>
    </source>
</evidence>
<accession>A0A0F5I307</accession>
<organism evidence="3 4">
    <name type="scientific">Bacillus thermotolerans</name>
    <name type="common">Quasibacillus thermotolerans</name>
    <dbReference type="NCBI Taxonomy" id="1221996"/>
    <lineage>
        <taxon>Bacteria</taxon>
        <taxon>Bacillati</taxon>
        <taxon>Bacillota</taxon>
        <taxon>Bacilli</taxon>
        <taxon>Bacillales</taxon>
        <taxon>Bacillaceae</taxon>
        <taxon>Bacillus</taxon>
    </lineage>
</organism>
<dbReference type="Gene3D" id="3.30.420.40">
    <property type="match status" value="1"/>
</dbReference>
<dbReference type="SUPFAM" id="SSF109604">
    <property type="entry name" value="HD-domain/PDEase-like"/>
    <property type="match status" value="1"/>
</dbReference>
<dbReference type="PANTHER" id="PTHR30005">
    <property type="entry name" value="EXOPOLYPHOSPHATASE"/>
    <property type="match status" value="1"/>
</dbReference>
<dbReference type="CDD" id="cd24052">
    <property type="entry name" value="ASKHA_NBD_HpPPX-GppA-like"/>
    <property type="match status" value="1"/>
</dbReference>
<dbReference type="Gene3D" id="1.10.3210.10">
    <property type="entry name" value="Hypothetical protein af1432"/>
    <property type="match status" value="1"/>
</dbReference>
<dbReference type="InterPro" id="IPR003695">
    <property type="entry name" value="Ppx_GppA_N"/>
</dbReference>
<comment type="similarity">
    <text evidence="1">Belongs to the GppA/Ppx family.</text>
</comment>
<keyword evidence="4" id="KW-1185">Reference proteome</keyword>
<dbReference type="Pfam" id="PF02541">
    <property type="entry name" value="Ppx-GppA"/>
    <property type="match status" value="1"/>
</dbReference>
<dbReference type="SUPFAM" id="SSF53067">
    <property type="entry name" value="Actin-like ATPase domain"/>
    <property type="match status" value="2"/>
</dbReference>
<protein>
    <submittedName>
        <fullName evidence="3">Exopolyphosphatase</fullName>
    </submittedName>
</protein>
<evidence type="ECO:0000313" key="4">
    <source>
        <dbReference type="Proteomes" id="UP000031563"/>
    </source>
</evidence>
<dbReference type="AlphaFoldDB" id="A0A0F5I307"/>
<dbReference type="EMBL" id="JWIR02000040">
    <property type="protein sequence ID" value="KKB39645.1"/>
    <property type="molecule type" value="Genomic_DNA"/>
</dbReference>
<dbReference type="PANTHER" id="PTHR30005:SF0">
    <property type="entry name" value="RETROGRADE REGULATION PROTEIN 2"/>
    <property type="match status" value="1"/>
</dbReference>
<gene>
    <name evidence="3" type="ORF">QY95_02275</name>
</gene>
<comment type="caution">
    <text evidence="3">The sequence shown here is derived from an EMBL/GenBank/DDBJ whole genome shotgun (WGS) entry which is preliminary data.</text>
</comment>
<dbReference type="Proteomes" id="UP000031563">
    <property type="component" value="Unassembled WGS sequence"/>
</dbReference>
<name>A0A0F5I307_BACTR</name>
<proteinExistence type="inferred from homology"/>
<sequence length="505" mass="57558">MKQQTGVIDIGSNTIRLVIYENSESRYEEVENIKIPARLREYFDDSQSLNKEGIETIIRALQLFQTVIQQYRVPEVICTATAAIRQAANKKDILQIIKEKTGFIIQLLSDREEAYYGFLGSVHSTYINEGITIDMGGGSTEVTYFRNQELIHYHSFPFGSLSLKLNFVKGCLPTEQEKENIRSFIRSQLTSLSWIADKELPIVALGGSARNIAQIHHNLIDYPLAGIHQYEMSAADVQAVKKSLQPLSYDDLHKVEGLSKDRTDTILPALEVFSVLFEVVSATKLVFSSQGLRDGIIYESLNRPDQKADDSADDGIQELLKELHLPMHAKTQEIKLAVSLFKQVREHAEEVNKRENDLRLLTHGTETFFLGKRINEESSRTAFYLLSNRNIARLSHRDRIQLALIASYKGKSAFRQYVLPFKNWFSKAEQKTLCIMGAVIKLAYKLNVSGKNGVLDIHVSPNKDDWIVYITCKHPCPAEEYHFLKEKKHLEKLLKVNIVPKFKLV</sequence>
<feature type="domain" description="Ppx/GppA phosphatase N-terminal" evidence="2">
    <location>
        <begin position="19"/>
        <end position="302"/>
    </location>
</feature>
<evidence type="ECO:0000256" key="1">
    <source>
        <dbReference type="ARBA" id="ARBA00007125"/>
    </source>
</evidence>